<sequence length="74" mass="8745">MGKVLASQMGKSNFRLAVKERVDKWARNLDPHIVFSFFEWRKKIAQERQAFLWACLKSTVMNATRFGQRLIQDD</sequence>
<evidence type="ECO:0000313" key="2">
    <source>
        <dbReference type="Proteomes" id="UP001314170"/>
    </source>
</evidence>
<dbReference type="Proteomes" id="UP001314170">
    <property type="component" value="Unassembled WGS sequence"/>
</dbReference>
<dbReference type="EMBL" id="CAWUPB010001184">
    <property type="protein sequence ID" value="CAK7350573.1"/>
    <property type="molecule type" value="Genomic_DNA"/>
</dbReference>
<comment type="caution">
    <text evidence="1">The sequence shown here is derived from an EMBL/GenBank/DDBJ whole genome shotgun (WGS) entry which is preliminary data.</text>
</comment>
<evidence type="ECO:0000313" key="1">
    <source>
        <dbReference type="EMBL" id="CAK7350573.1"/>
    </source>
</evidence>
<gene>
    <name evidence="1" type="ORF">DCAF_LOCUS23309</name>
</gene>
<organism evidence="1 2">
    <name type="scientific">Dovyalis caffra</name>
    <dbReference type="NCBI Taxonomy" id="77055"/>
    <lineage>
        <taxon>Eukaryota</taxon>
        <taxon>Viridiplantae</taxon>
        <taxon>Streptophyta</taxon>
        <taxon>Embryophyta</taxon>
        <taxon>Tracheophyta</taxon>
        <taxon>Spermatophyta</taxon>
        <taxon>Magnoliopsida</taxon>
        <taxon>eudicotyledons</taxon>
        <taxon>Gunneridae</taxon>
        <taxon>Pentapetalae</taxon>
        <taxon>rosids</taxon>
        <taxon>fabids</taxon>
        <taxon>Malpighiales</taxon>
        <taxon>Salicaceae</taxon>
        <taxon>Flacourtieae</taxon>
        <taxon>Dovyalis</taxon>
    </lineage>
</organism>
<accession>A0AAV1SJZ8</accession>
<protein>
    <submittedName>
        <fullName evidence="1">Uncharacterized protein</fullName>
    </submittedName>
</protein>
<name>A0AAV1SJZ8_9ROSI</name>
<proteinExistence type="predicted"/>
<dbReference type="AlphaFoldDB" id="A0AAV1SJZ8"/>
<reference evidence="1 2" key="1">
    <citation type="submission" date="2024-01" db="EMBL/GenBank/DDBJ databases">
        <authorList>
            <person name="Waweru B."/>
        </authorList>
    </citation>
    <scope>NUCLEOTIDE SEQUENCE [LARGE SCALE GENOMIC DNA]</scope>
</reference>
<keyword evidence="2" id="KW-1185">Reference proteome</keyword>